<evidence type="ECO:0000313" key="1">
    <source>
        <dbReference type="EMBL" id="MDQ0257004.1"/>
    </source>
</evidence>
<sequence length="62" mass="7338">MNKSAMRLPIEAATRALPIRTENALIDKKRFFAFYSGRNFLEQMAHEARRLFSYCYPHSEKI</sequence>
<reference evidence="1 2" key="1">
    <citation type="submission" date="2023-07" db="EMBL/GenBank/DDBJ databases">
        <title>Genomic Encyclopedia of Type Strains, Phase IV (KMG-IV): sequencing the most valuable type-strain genomes for metagenomic binning, comparative biology and taxonomic classification.</title>
        <authorList>
            <person name="Goeker M."/>
        </authorList>
    </citation>
    <scope>NUCLEOTIDE SEQUENCE [LARGE SCALE GENOMIC DNA]</scope>
    <source>
        <strain evidence="1 2">DSM 9768</strain>
    </source>
</reference>
<keyword evidence="2" id="KW-1185">Reference proteome</keyword>
<dbReference type="Proteomes" id="UP001230005">
    <property type="component" value="Unassembled WGS sequence"/>
</dbReference>
<name>A0ABU0A1L4_9BACI</name>
<proteinExistence type="predicted"/>
<dbReference type="EMBL" id="JAUSUG010000021">
    <property type="protein sequence ID" value="MDQ0257004.1"/>
    <property type="molecule type" value="Genomic_DNA"/>
</dbReference>
<organism evidence="1 2">
    <name type="scientific">Evansella vedderi</name>
    <dbReference type="NCBI Taxonomy" id="38282"/>
    <lineage>
        <taxon>Bacteria</taxon>
        <taxon>Bacillati</taxon>
        <taxon>Bacillota</taxon>
        <taxon>Bacilli</taxon>
        <taxon>Bacillales</taxon>
        <taxon>Bacillaceae</taxon>
        <taxon>Evansella</taxon>
    </lineage>
</organism>
<accession>A0ABU0A1L4</accession>
<protein>
    <submittedName>
        <fullName evidence="1">Uncharacterized protein</fullName>
    </submittedName>
</protein>
<dbReference type="RefSeq" id="WP_307330025.1">
    <property type="nucleotide sequence ID" value="NZ_JAUSUG010000021.1"/>
</dbReference>
<comment type="caution">
    <text evidence="1">The sequence shown here is derived from an EMBL/GenBank/DDBJ whole genome shotgun (WGS) entry which is preliminary data.</text>
</comment>
<evidence type="ECO:0000313" key="2">
    <source>
        <dbReference type="Proteomes" id="UP001230005"/>
    </source>
</evidence>
<gene>
    <name evidence="1" type="ORF">J2S74_004449</name>
</gene>